<dbReference type="Pfam" id="PF07734">
    <property type="entry name" value="FBA_1"/>
    <property type="match status" value="1"/>
</dbReference>
<dbReference type="InterPro" id="IPR050796">
    <property type="entry name" value="SCF_F-box_component"/>
</dbReference>
<feature type="compositionally biased region" description="Polar residues" evidence="1">
    <location>
        <begin position="1"/>
        <end position="12"/>
    </location>
</feature>
<organism evidence="3 4">
    <name type="scientific">Turnera subulata</name>
    <dbReference type="NCBI Taxonomy" id="218843"/>
    <lineage>
        <taxon>Eukaryota</taxon>
        <taxon>Viridiplantae</taxon>
        <taxon>Streptophyta</taxon>
        <taxon>Embryophyta</taxon>
        <taxon>Tracheophyta</taxon>
        <taxon>Spermatophyta</taxon>
        <taxon>Magnoliopsida</taxon>
        <taxon>eudicotyledons</taxon>
        <taxon>Gunneridae</taxon>
        <taxon>Pentapetalae</taxon>
        <taxon>rosids</taxon>
        <taxon>fabids</taxon>
        <taxon>Malpighiales</taxon>
        <taxon>Passifloraceae</taxon>
        <taxon>Turnera</taxon>
    </lineage>
</organism>
<protein>
    <recommendedName>
        <fullName evidence="2">F-box domain-containing protein</fullName>
    </recommendedName>
</protein>
<dbReference type="Pfam" id="PF00646">
    <property type="entry name" value="F-box"/>
    <property type="match status" value="1"/>
</dbReference>
<comment type="caution">
    <text evidence="3">The sequence shown here is derived from an EMBL/GenBank/DDBJ whole genome shotgun (WGS) entry which is preliminary data.</text>
</comment>
<sequence>MLSSEIQENTASMEKKHNKSRAPDNRLLVDQAKTNNTKQLVIATNMAPNPSYLPPDIVEEILDLLPNKSIERFRSVSKSLFSLLAIKFNASKLLHKPCITSQYGMKSSDDHDLFTGVVLSDYSGGHGLFLNGALHWIPRESSRGEKGEIIAAIAFDLEKEKFHLVLGPPTQISPAGYVSSLGVVGEYLFFSRSDGSRNIIWVMKEYCNEASWVPFITYSLLQFSLGEIEYVCDFIPRSFKDGRYMMLQFPHNLHVLKWDNNLEESDEAGEYSKEIKFGRAGGNASVPYTQTLTSPYVS</sequence>
<evidence type="ECO:0000256" key="1">
    <source>
        <dbReference type="SAM" id="MobiDB-lite"/>
    </source>
</evidence>
<dbReference type="InterPro" id="IPR001810">
    <property type="entry name" value="F-box_dom"/>
</dbReference>
<dbReference type="AlphaFoldDB" id="A0A9Q0G9Q8"/>
<feature type="region of interest" description="Disordered" evidence="1">
    <location>
        <begin position="1"/>
        <end position="24"/>
    </location>
</feature>
<evidence type="ECO:0000259" key="2">
    <source>
        <dbReference type="SMART" id="SM00256"/>
    </source>
</evidence>
<dbReference type="InterPro" id="IPR006527">
    <property type="entry name" value="F-box-assoc_dom_typ1"/>
</dbReference>
<feature type="domain" description="F-box" evidence="2">
    <location>
        <begin position="53"/>
        <end position="92"/>
    </location>
</feature>
<dbReference type="SMART" id="SM00256">
    <property type="entry name" value="FBOX"/>
    <property type="match status" value="1"/>
</dbReference>
<gene>
    <name evidence="3" type="ORF">Tsubulata_037119</name>
</gene>
<dbReference type="Proteomes" id="UP001141552">
    <property type="component" value="Unassembled WGS sequence"/>
</dbReference>
<reference evidence="3" key="1">
    <citation type="submission" date="2022-02" db="EMBL/GenBank/DDBJ databases">
        <authorList>
            <person name="Henning P.M."/>
            <person name="McCubbin A.G."/>
            <person name="Shore J.S."/>
        </authorList>
    </citation>
    <scope>NUCLEOTIDE SEQUENCE</scope>
    <source>
        <strain evidence="3">F60SS</strain>
        <tissue evidence="3">Leaves</tissue>
    </source>
</reference>
<dbReference type="SUPFAM" id="SSF81383">
    <property type="entry name" value="F-box domain"/>
    <property type="match status" value="1"/>
</dbReference>
<keyword evidence="4" id="KW-1185">Reference proteome</keyword>
<dbReference type="PANTHER" id="PTHR31672:SF13">
    <property type="entry name" value="F-BOX PROTEIN CPR30-LIKE"/>
    <property type="match status" value="1"/>
</dbReference>
<proteinExistence type="predicted"/>
<dbReference type="InterPro" id="IPR036047">
    <property type="entry name" value="F-box-like_dom_sf"/>
</dbReference>
<accession>A0A9Q0G9Q8</accession>
<evidence type="ECO:0000313" key="4">
    <source>
        <dbReference type="Proteomes" id="UP001141552"/>
    </source>
</evidence>
<dbReference type="OrthoDB" id="5319261at2759"/>
<dbReference type="EMBL" id="JAKUCV010001856">
    <property type="protein sequence ID" value="KAJ4844822.1"/>
    <property type="molecule type" value="Genomic_DNA"/>
</dbReference>
<reference evidence="3" key="2">
    <citation type="journal article" date="2023" name="Plants (Basel)">
        <title>Annotation of the Turnera subulata (Passifloraceae) Draft Genome Reveals the S-Locus Evolved after the Divergence of Turneroideae from Passifloroideae in a Stepwise Manner.</title>
        <authorList>
            <person name="Henning P.M."/>
            <person name="Roalson E.H."/>
            <person name="Mir W."/>
            <person name="McCubbin A.G."/>
            <person name="Shore J.S."/>
        </authorList>
    </citation>
    <scope>NUCLEOTIDE SEQUENCE</scope>
    <source>
        <strain evidence="3">F60SS</strain>
    </source>
</reference>
<name>A0A9Q0G9Q8_9ROSI</name>
<dbReference type="PANTHER" id="PTHR31672">
    <property type="entry name" value="BNACNNG10540D PROTEIN"/>
    <property type="match status" value="1"/>
</dbReference>
<evidence type="ECO:0000313" key="3">
    <source>
        <dbReference type="EMBL" id="KAJ4844822.1"/>
    </source>
</evidence>